<name>F4G048_METCR</name>
<dbReference type="KEGG" id="mcn:Mcup_0439"/>
<dbReference type="HOGENOM" id="CLU_3178551_0_0_2"/>
<evidence type="ECO:0000313" key="2">
    <source>
        <dbReference type="Proteomes" id="UP000007812"/>
    </source>
</evidence>
<keyword evidence="2" id="KW-1185">Reference proteome</keyword>
<gene>
    <name evidence="1" type="ordered locus">Mcup_0439</name>
</gene>
<dbReference type="Proteomes" id="UP000007812">
    <property type="component" value="Chromosome"/>
</dbReference>
<protein>
    <submittedName>
        <fullName evidence="1">Uncharacterized protein</fullName>
    </submittedName>
</protein>
<dbReference type="EMBL" id="CP002656">
    <property type="protein sequence ID" value="AEB94547.1"/>
    <property type="molecule type" value="Genomic_DNA"/>
</dbReference>
<organism evidence="1 2">
    <name type="scientific">Metallosphaera cuprina (strain Ar-4)</name>
    <dbReference type="NCBI Taxonomy" id="1006006"/>
    <lineage>
        <taxon>Archaea</taxon>
        <taxon>Thermoproteota</taxon>
        <taxon>Thermoprotei</taxon>
        <taxon>Sulfolobales</taxon>
        <taxon>Sulfolobaceae</taxon>
        <taxon>Metallosphaera</taxon>
    </lineage>
</organism>
<dbReference type="AlphaFoldDB" id="F4G048"/>
<evidence type="ECO:0000313" key="1">
    <source>
        <dbReference type="EMBL" id="AEB94547.1"/>
    </source>
</evidence>
<dbReference type="PATRIC" id="fig|1006006.8.peg.442"/>
<accession>F4G048</accession>
<proteinExistence type="predicted"/>
<sequence length="46" mass="5017">MYLYLRPLKIEAIASISWVVTVCGSSSLISLERISSSVIAHLPQAL</sequence>
<reference evidence="1 2" key="1">
    <citation type="journal article" date="2011" name="J. Bacteriol.">
        <title>Complete genome sequence of Metallosphaera cuprina, a metal sulfide-oxidizing archaeon from a hot spring.</title>
        <authorList>
            <person name="Liu L.J."/>
            <person name="You X.Y."/>
            <person name="Zheng H."/>
            <person name="Wang S."/>
            <person name="Jiang C.Y."/>
            <person name="Liu S.J."/>
        </authorList>
    </citation>
    <scope>NUCLEOTIDE SEQUENCE [LARGE SCALE GENOMIC DNA]</scope>
    <source>
        <strain evidence="1 2">Ar-4</strain>
    </source>
</reference>